<dbReference type="InterPro" id="IPR050563">
    <property type="entry name" value="4-hydroxybenzoyl-CoA_TE"/>
</dbReference>
<dbReference type="AlphaFoldDB" id="A0AAJ0DQJ3"/>
<dbReference type="Pfam" id="PF13279">
    <property type="entry name" value="4HBT_2"/>
    <property type="match status" value="1"/>
</dbReference>
<evidence type="ECO:0008006" key="3">
    <source>
        <dbReference type="Google" id="ProtNLM"/>
    </source>
</evidence>
<dbReference type="GO" id="GO:0047617">
    <property type="term" value="F:fatty acyl-CoA hydrolase activity"/>
    <property type="evidence" value="ECO:0007669"/>
    <property type="project" value="TreeGrafter"/>
</dbReference>
<dbReference type="InterPro" id="IPR029069">
    <property type="entry name" value="HotDog_dom_sf"/>
</dbReference>
<evidence type="ECO:0000313" key="2">
    <source>
        <dbReference type="Proteomes" id="UP001271007"/>
    </source>
</evidence>
<sequence length="290" mass="33114">MRLLVPARSAASALSRRTPALASRPFVLQATRNQSTNAPAQPTTASLSSRWLSDVKQRIGKCITFGLQPHQTSEAGLILQEVSQDWRELLCGIEGFLTSPTRRGLFRHRVVWGEQDAMGHVNNVMYNRYAESGRIEWVQQYIRHIDPEHAEEWEEVMTPKGSGLILRKITTEFKFPMRYPDHISVYHKLGTKPKPGMDAFIFDVVILSELNQRIAARCFESCVYYDYRLGKKTPLKDFMVDVLGETWELQKAAKQANSARVQGLLDRVRMLEVESWDREDAVEDMGSSGR</sequence>
<dbReference type="CDD" id="cd00586">
    <property type="entry name" value="4HBT"/>
    <property type="match status" value="1"/>
</dbReference>
<dbReference type="SUPFAM" id="SSF54637">
    <property type="entry name" value="Thioesterase/thiol ester dehydrase-isomerase"/>
    <property type="match status" value="1"/>
</dbReference>
<protein>
    <recommendedName>
        <fullName evidence="3">Thioesterase/thiol ester dehydrase-isomerase</fullName>
    </recommendedName>
</protein>
<name>A0AAJ0DQJ3_9PEZI</name>
<gene>
    <name evidence="1" type="ORF">LTR09_004093</name>
</gene>
<keyword evidence="2" id="KW-1185">Reference proteome</keyword>
<dbReference type="EMBL" id="JAWDJX010000010">
    <property type="protein sequence ID" value="KAK3054934.1"/>
    <property type="molecule type" value="Genomic_DNA"/>
</dbReference>
<accession>A0AAJ0DQJ3</accession>
<comment type="caution">
    <text evidence="1">The sequence shown here is derived from an EMBL/GenBank/DDBJ whole genome shotgun (WGS) entry which is preliminary data.</text>
</comment>
<dbReference type="Gene3D" id="3.10.129.10">
    <property type="entry name" value="Hotdog Thioesterase"/>
    <property type="match status" value="1"/>
</dbReference>
<organism evidence="1 2">
    <name type="scientific">Extremus antarcticus</name>
    <dbReference type="NCBI Taxonomy" id="702011"/>
    <lineage>
        <taxon>Eukaryota</taxon>
        <taxon>Fungi</taxon>
        <taxon>Dikarya</taxon>
        <taxon>Ascomycota</taxon>
        <taxon>Pezizomycotina</taxon>
        <taxon>Dothideomycetes</taxon>
        <taxon>Dothideomycetidae</taxon>
        <taxon>Mycosphaerellales</taxon>
        <taxon>Extremaceae</taxon>
        <taxon>Extremus</taxon>
    </lineage>
</organism>
<dbReference type="PANTHER" id="PTHR31793:SF39">
    <property type="entry name" value="THIOESTERASE_THIOL ESTER DEHYDRASE-ISOMERASE"/>
    <property type="match status" value="1"/>
</dbReference>
<proteinExistence type="predicted"/>
<reference evidence="1" key="1">
    <citation type="submission" date="2023-04" db="EMBL/GenBank/DDBJ databases">
        <title>Black Yeasts Isolated from many extreme environments.</title>
        <authorList>
            <person name="Coleine C."/>
            <person name="Stajich J.E."/>
            <person name="Selbmann L."/>
        </authorList>
    </citation>
    <scope>NUCLEOTIDE SEQUENCE</scope>
    <source>
        <strain evidence="1">CCFEE 5312</strain>
    </source>
</reference>
<dbReference type="PANTHER" id="PTHR31793">
    <property type="entry name" value="4-HYDROXYBENZOYL-COA THIOESTERASE FAMILY MEMBER"/>
    <property type="match status" value="1"/>
</dbReference>
<dbReference type="Proteomes" id="UP001271007">
    <property type="component" value="Unassembled WGS sequence"/>
</dbReference>
<evidence type="ECO:0000313" key="1">
    <source>
        <dbReference type="EMBL" id="KAK3054934.1"/>
    </source>
</evidence>